<name>A0A1B4Z1A9_ORYSI</name>
<proteinExistence type="predicted"/>
<reference evidence="1" key="1">
    <citation type="journal article" date="2016" name="PLoS ONE">
        <title>Whole Mitochondrial Genome Sequencing and Re-Examination of a Cytoplasmic Male Sterility-Associated Gene in Boro-Taichung-Type Cytoplasmic Male Sterile Rice.</title>
        <authorList>
            <person name="Kazama T."/>
            <person name="Toriyama K."/>
        </authorList>
    </citation>
    <scope>NUCLEOTIDE SEQUENCE</scope>
    <source>
        <strain evidence="1">BT-CMS</strain>
    </source>
</reference>
<evidence type="ECO:0000313" key="2">
    <source>
        <dbReference type="EMBL" id="BCM88162.1"/>
    </source>
</evidence>
<dbReference type="EMBL" id="AP017386">
    <property type="protein sequence ID" value="BAV53225.1"/>
    <property type="molecule type" value="Genomic_DNA"/>
</dbReference>
<protein>
    <submittedName>
        <fullName evidence="1">Uncharacterized protein</fullName>
    </submittedName>
</protein>
<reference evidence="2" key="2">
    <citation type="submission" date="2020-11" db="EMBL/GenBank/DDBJ databases">
        <title>Rice Tadukan-type cytoplasmic male sterility mitochondrial genome.</title>
        <authorList>
            <person name="Takatsuka A."/>
            <person name="Kazama T."/>
            <person name="Toriyama K."/>
        </authorList>
    </citation>
    <scope>NUCLEOTIDE SEQUENCE</scope>
</reference>
<dbReference type="AlphaFoldDB" id="A0A1B4Z1A9"/>
<sequence>MDPLDELVLSALGRVLLATYFPHLVDENQVQAFFSDLESHEEVSELLVFSFDRTLLEDVKASQLMELFSTQLASFPGLTDQIRSLLLTYLGLPYVICFNAPENRLPPKLFRDVFL</sequence>
<keyword evidence="1" id="KW-0496">Mitochondrion</keyword>
<dbReference type="EMBL" id="AP017386">
    <property type="protein sequence ID" value="BAV53166.1"/>
    <property type="molecule type" value="Genomic_DNA"/>
</dbReference>
<organism evidence="1">
    <name type="scientific">Oryza sativa subsp. indica</name>
    <name type="common">Rice</name>
    <dbReference type="NCBI Taxonomy" id="39946"/>
    <lineage>
        <taxon>Eukaryota</taxon>
        <taxon>Viridiplantae</taxon>
        <taxon>Streptophyta</taxon>
        <taxon>Embryophyta</taxon>
        <taxon>Tracheophyta</taxon>
        <taxon>Spermatophyta</taxon>
        <taxon>Magnoliopsida</taxon>
        <taxon>Liliopsida</taxon>
        <taxon>Poales</taxon>
        <taxon>Poaceae</taxon>
        <taxon>BOP clade</taxon>
        <taxon>Oryzoideae</taxon>
        <taxon>Oryzeae</taxon>
        <taxon>Oryzinae</taxon>
        <taxon>Oryza</taxon>
        <taxon>Oryza sativa</taxon>
    </lineage>
</organism>
<dbReference type="EMBL" id="LC592696">
    <property type="protein sequence ID" value="BCM88162.1"/>
    <property type="molecule type" value="Genomic_DNA"/>
</dbReference>
<gene>
    <name evidence="1" type="primary">orf115</name>
</gene>
<accession>A0A1B4Z1A9</accession>
<evidence type="ECO:0000313" key="1">
    <source>
        <dbReference type="EMBL" id="BAV53225.1"/>
    </source>
</evidence>
<geneLocation type="mitochondrion" evidence="1"/>